<evidence type="ECO:0000313" key="4">
    <source>
        <dbReference type="EMBL" id="AQT69778.1"/>
    </source>
</evidence>
<name>A0A1U9NPY4_9BACT</name>
<proteinExistence type="predicted"/>
<protein>
    <recommendedName>
        <fullName evidence="6">Pectate lyase C</fullName>
    </recommendedName>
</protein>
<dbReference type="InterPro" id="IPR006626">
    <property type="entry name" value="PbH1"/>
</dbReference>
<dbReference type="SMART" id="SM00710">
    <property type="entry name" value="PbH1"/>
    <property type="match status" value="6"/>
</dbReference>
<gene>
    <name evidence="4" type="ORF">STSP2_02975</name>
</gene>
<dbReference type="Gene3D" id="2.160.20.10">
    <property type="entry name" value="Single-stranded right-handed beta-helix, Pectin lyase-like"/>
    <property type="match status" value="2"/>
</dbReference>
<feature type="domain" description="Right handed beta helix" evidence="3">
    <location>
        <begin position="107"/>
        <end position="188"/>
    </location>
</feature>
<evidence type="ECO:0000259" key="3">
    <source>
        <dbReference type="Pfam" id="PF13229"/>
    </source>
</evidence>
<dbReference type="Pfam" id="PF08480">
    <property type="entry name" value="Disaggr_assoc"/>
    <property type="match status" value="1"/>
</dbReference>
<dbReference type="AlphaFoldDB" id="A0A1U9NPY4"/>
<dbReference type="STRING" id="1936003.STSP2_02975"/>
<feature type="domain" description="Disaggregatase-related" evidence="2">
    <location>
        <begin position="261"/>
        <end position="399"/>
    </location>
</feature>
<keyword evidence="1" id="KW-0732">Signal</keyword>
<evidence type="ECO:0000256" key="1">
    <source>
        <dbReference type="SAM" id="SignalP"/>
    </source>
</evidence>
<dbReference type="EMBL" id="CP019791">
    <property type="protein sequence ID" value="AQT69778.1"/>
    <property type="molecule type" value="Genomic_DNA"/>
</dbReference>
<dbReference type="InterPro" id="IPR039448">
    <property type="entry name" value="Beta_helix"/>
</dbReference>
<reference evidence="5" key="1">
    <citation type="submission" date="2017-02" db="EMBL/GenBank/DDBJ databases">
        <title>Comparative genomics and description of representatives of a novel lineage of planctomycetes thriving in anoxic sediments.</title>
        <authorList>
            <person name="Spring S."/>
            <person name="Bunk B."/>
            <person name="Sproer C."/>
        </authorList>
    </citation>
    <scope>NUCLEOTIDE SEQUENCE [LARGE SCALE GENOMIC DNA]</scope>
    <source>
        <strain evidence="5">ST-NAGAB-D1</strain>
    </source>
</reference>
<evidence type="ECO:0008006" key="6">
    <source>
        <dbReference type="Google" id="ProtNLM"/>
    </source>
</evidence>
<accession>A0A1U9NPY4</accession>
<sequence precursor="true">MSKHTFLSVVTSLFLLTTSTHATTLVVDKTGRGDYTSIQDAINNASDGDVVEVMPETYYEQINFYGRAITVTGTNPDDMGTVYGTVINGGTAGVNTVTFDSGEDRDSILQGITIENGERGIYCYYSDPLIRKCVIRYAKNNEAAGIQGSSASPTIENCEVRENAGYGISWCQGTIENCSIVENSSGGISDCHGLIRDCDISFNGSRGLIDCDGEINNCSVNQNALYGLSDCNGQIRNCEITQNRDQGLNYCRTAEVVNCLVTGNEGNGFYEFSGQIKNCTIVGNQYHGISMTTSNDYGPATIANCIITNNGSYGISNRYPERCPTTLKFNNIWANGLGNYNGLKPGATDTHHDPLFAVAGYWDENSWLEGDYHLQSEAGRWTENGWVNDSVTSSCVDAGDPSGGFYSEPEPNGDRINQGAYGGTELASKSPFGVDPWCTEFLAGDLNDDCQVDFTDLAVLAADWMKCNLEPASACWQ</sequence>
<keyword evidence="5" id="KW-1185">Reference proteome</keyword>
<organism evidence="4 5">
    <name type="scientific">Anaerohalosphaera lusitana</name>
    <dbReference type="NCBI Taxonomy" id="1936003"/>
    <lineage>
        <taxon>Bacteria</taxon>
        <taxon>Pseudomonadati</taxon>
        <taxon>Planctomycetota</taxon>
        <taxon>Phycisphaerae</taxon>
        <taxon>Sedimentisphaerales</taxon>
        <taxon>Anaerohalosphaeraceae</taxon>
        <taxon>Anaerohalosphaera</taxon>
    </lineage>
</organism>
<dbReference type="InterPro" id="IPR013687">
    <property type="entry name" value="Disaggr-rel"/>
</dbReference>
<dbReference type="Proteomes" id="UP000189674">
    <property type="component" value="Chromosome"/>
</dbReference>
<dbReference type="InterPro" id="IPR012334">
    <property type="entry name" value="Pectin_lyas_fold"/>
</dbReference>
<feature type="signal peptide" evidence="1">
    <location>
        <begin position="1"/>
        <end position="22"/>
    </location>
</feature>
<dbReference type="KEGG" id="alus:STSP2_02975"/>
<feature type="chain" id="PRO_5013160472" description="Pectate lyase C" evidence="1">
    <location>
        <begin position="23"/>
        <end position="477"/>
    </location>
</feature>
<evidence type="ECO:0000259" key="2">
    <source>
        <dbReference type="Pfam" id="PF08480"/>
    </source>
</evidence>
<evidence type="ECO:0000313" key="5">
    <source>
        <dbReference type="Proteomes" id="UP000189674"/>
    </source>
</evidence>
<dbReference type="InterPro" id="IPR011050">
    <property type="entry name" value="Pectin_lyase_fold/virulence"/>
</dbReference>
<dbReference type="RefSeq" id="WP_169853243.1">
    <property type="nucleotide sequence ID" value="NZ_CP019791.1"/>
</dbReference>
<dbReference type="Pfam" id="PF13229">
    <property type="entry name" value="Beta_helix"/>
    <property type="match status" value="1"/>
</dbReference>
<dbReference type="SUPFAM" id="SSF51126">
    <property type="entry name" value="Pectin lyase-like"/>
    <property type="match status" value="1"/>
</dbReference>